<evidence type="ECO:0000313" key="11">
    <source>
        <dbReference type="EMBL" id="KAK6354596.1"/>
    </source>
</evidence>
<dbReference type="PROSITE" id="PS51728">
    <property type="entry name" value="RTT109_HAT"/>
    <property type="match status" value="1"/>
</dbReference>
<evidence type="ECO:0000256" key="2">
    <source>
        <dbReference type="ARBA" id="ARBA00013184"/>
    </source>
</evidence>
<dbReference type="GO" id="GO:0032931">
    <property type="term" value="F:histone H3K56 acetyltransferase activity"/>
    <property type="evidence" value="ECO:0007669"/>
    <property type="project" value="TreeGrafter"/>
</dbReference>
<dbReference type="PANTHER" id="PTHR31571">
    <property type="entry name" value="ALTERED INHERITANCE OF MITOCHONDRIA PROTEIN 6"/>
    <property type="match status" value="1"/>
</dbReference>
<dbReference type="GO" id="GO:0005634">
    <property type="term" value="C:nucleus"/>
    <property type="evidence" value="ECO:0007669"/>
    <property type="project" value="UniProtKB-SubCell"/>
</dbReference>
<evidence type="ECO:0000256" key="1">
    <source>
        <dbReference type="ARBA" id="ARBA00004123"/>
    </source>
</evidence>
<dbReference type="PANTHER" id="PTHR31571:SF2">
    <property type="entry name" value="HISTONE ACETYLTRANSFERASE RTT109"/>
    <property type="match status" value="1"/>
</dbReference>
<protein>
    <recommendedName>
        <fullName evidence="2">histone acetyltransferase</fullName>
        <ecNumber evidence="2">2.3.1.48</ecNumber>
    </recommendedName>
</protein>
<feature type="compositionally biased region" description="Polar residues" evidence="10">
    <location>
        <begin position="550"/>
        <end position="564"/>
    </location>
</feature>
<reference evidence="11 12" key="1">
    <citation type="submission" date="2019-10" db="EMBL/GenBank/DDBJ databases">
        <authorList>
            <person name="Palmer J.M."/>
        </authorList>
    </citation>
    <scope>NUCLEOTIDE SEQUENCE [LARGE SCALE GENOMIC DNA]</scope>
    <source>
        <strain evidence="11 12">TWF696</strain>
    </source>
</reference>
<keyword evidence="3" id="KW-0808">Transferase</keyword>
<dbReference type="EMBL" id="JAVHNQ010000002">
    <property type="protein sequence ID" value="KAK6354596.1"/>
    <property type="molecule type" value="Genomic_DNA"/>
</dbReference>
<dbReference type="InterPro" id="IPR013178">
    <property type="entry name" value="Histone_AcTrfase_Rtt109/CBP"/>
</dbReference>
<evidence type="ECO:0000256" key="10">
    <source>
        <dbReference type="SAM" id="MobiDB-lite"/>
    </source>
</evidence>
<evidence type="ECO:0000313" key="12">
    <source>
        <dbReference type="Proteomes" id="UP001375240"/>
    </source>
</evidence>
<evidence type="ECO:0000256" key="4">
    <source>
        <dbReference type="ARBA" id="ARBA00022763"/>
    </source>
</evidence>
<name>A0AAV9V3Z8_9PEZI</name>
<keyword evidence="5" id="KW-0007">Acetylation</keyword>
<feature type="compositionally biased region" description="Low complexity" evidence="10">
    <location>
        <begin position="22"/>
        <end position="31"/>
    </location>
</feature>
<feature type="compositionally biased region" description="Low complexity" evidence="10">
    <location>
        <begin position="1"/>
        <end position="10"/>
    </location>
</feature>
<dbReference type="SMART" id="SM01250">
    <property type="entry name" value="KAT11"/>
    <property type="match status" value="1"/>
</dbReference>
<organism evidence="11 12">
    <name type="scientific">Orbilia brochopaga</name>
    <dbReference type="NCBI Taxonomy" id="3140254"/>
    <lineage>
        <taxon>Eukaryota</taxon>
        <taxon>Fungi</taxon>
        <taxon>Dikarya</taxon>
        <taxon>Ascomycota</taxon>
        <taxon>Pezizomycotina</taxon>
        <taxon>Orbiliomycetes</taxon>
        <taxon>Orbiliales</taxon>
        <taxon>Orbiliaceae</taxon>
        <taxon>Orbilia</taxon>
    </lineage>
</organism>
<dbReference type="GO" id="GO:0006974">
    <property type="term" value="P:DNA damage response"/>
    <property type="evidence" value="ECO:0007669"/>
    <property type="project" value="UniProtKB-KW"/>
</dbReference>
<comment type="caution">
    <text evidence="11">The sequence shown here is derived from an EMBL/GenBank/DDBJ whole genome shotgun (WGS) entry which is preliminary data.</text>
</comment>
<dbReference type="InterPro" id="IPR016849">
    <property type="entry name" value="Rtt109"/>
</dbReference>
<accession>A0AAV9V3Z8</accession>
<feature type="region of interest" description="Disordered" evidence="10">
    <location>
        <begin position="314"/>
        <end position="348"/>
    </location>
</feature>
<keyword evidence="12" id="KW-1185">Reference proteome</keyword>
<keyword evidence="4" id="KW-0227">DNA damage</keyword>
<dbReference type="AlphaFoldDB" id="A0AAV9V3Z8"/>
<feature type="region of interest" description="Disordered" evidence="10">
    <location>
        <begin position="473"/>
        <end position="564"/>
    </location>
</feature>
<evidence type="ECO:0000256" key="8">
    <source>
        <dbReference type="ARBA" id="ARBA00023242"/>
    </source>
</evidence>
<evidence type="ECO:0000256" key="6">
    <source>
        <dbReference type="ARBA" id="ARBA00023015"/>
    </source>
</evidence>
<dbReference type="EC" id="2.3.1.48" evidence="2"/>
<keyword evidence="7" id="KW-0804">Transcription</keyword>
<evidence type="ECO:0000256" key="7">
    <source>
        <dbReference type="ARBA" id="ARBA00023163"/>
    </source>
</evidence>
<dbReference type="Pfam" id="PF08214">
    <property type="entry name" value="HAT_KAT11"/>
    <property type="match status" value="1"/>
</dbReference>
<evidence type="ECO:0000256" key="5">
    <source>
        <dbReference type="ARBA" id="ARBA00022990"/>
    </source>
</evidence>
<gene>
    <name evidence="11" type="ORF">TWF696_003738</name>
</gene>
<feature type="region of interest" description="Disordered" evidence="10">
    <location>
        <begin position="1"/>
        <end position="31"/>
    </location>
</feature>
<keyword evidence="8" id="KW-0539">Nucleus</keyword>
<dbReference type="Proteomes" id="UP001375240">
    <property type="component" value="Unassembled WGS sequence"/>
</dbReference>
<evidence type="ECO:0000256" key="9">
    <source>
        <dbReference type="ARBA" id="ARBA00048940"/>
    </source>
</evidence>
<keyword evidence="6" id="KW-0805">Transcription regulation</keyword>
<sequence length="564" mass="61919">MVSSSPSLNSPTPPAFGQPAEPSSQPSPLARLLSSALPASSPPFDIHHISHPPTRCDPLYSPPISQKAPRTTLTSHVLALSSPSNSILVYAIEVHIYTTRTRTTIFVSKADSTGFFPKSSTPQAAAPPRGAASPIRAVTTAFLQYLIDTTRRPGTTTHLTLFARAQDQYLFPNSVRNKGKHVLSDIQLIRWWAKVLDPILNAPVSVSDGDANQSPPSGYILVPGLDRVDLRHVFPSQRWVHGHPYDDPTLPVRQCIPHFEDDPKSRFMDELEEQGWRDVPDMKQFWELMAFRQECSLGKSVGFLSVLFKAEGKKSKGHRRSKSDEERAEGSATSPQESPPKKKVNLPPDLLSASSFTIASLLRNPETRSEIAKRASTLTRRTSSFTSSITGTDGIGKSGRVLSKRDYDKLMASLLDSDFEGIKCAKESSELWIKMAGVEKLPERSARPEDSENATVDGEEIRINDLSIRKRKSDIDPVPTAAVPNVLQPRKKSKPQLEVPTTPVANVLQPRKKETPVTKTNAEAKPAVNILQPRKKAKPEDQKTAMANDGNETATTGVTTQGKD</sequence>
<dbReference type="GO" id="GO:0006355">
    <property type="term" value="P:regulation of DNA-templated transcription"/>
    <property type="evidence" value="ECO:0007669"/>
    <property type="project" value="InterPro"/>
</dbReference>
<dbReference type="InterPro" id="IPR051236">
    <property type="entry name" value="HAT_RTT109-like"/>
</dbReference>
<proteinExistence type="predicted"/>
<comment type="subcellular location">
    <subcellularLocation>
        <location evidence="1">Nucleus</location>
    </subcellularLocation>
</comment>
<evidence type="ECO:0000256" key="3">
    <source>
        <dbReference type="ARBA" id="ARBA00022679"/>
    </source>
</evidence>
<comment type="catalytic activity">
    <reaction evidence="9">
        <text>L-lysyl-[histone] + acetyl-CoA = N(6)-acetyl-L-lysyl-[histone] + CoA + H(+)</text>
        <dbReference type="Rhea" id="RHEA:21992"/>
        <dbReference type="Rhea" id="RHEA-COMP:9845"/>
        <dbReference type="Rhea" id="RHEA-COMP:11338"/>
        <dbReference type="ChEBI" id="CHEBI:15378"/>
        <dbReference type="ChEBI" id="CHEBI:29969"/>
        <dbReference type="ChEBI" id="CHEBI:57287"/>
        <dbReference type="ChEBI" id="CHEBI:57288"/>
        <dbReference type="ChEBI" id="CHEBI:61930"/>
        <dbReference type="EC" id="2.3.1.48"/>
    </reaction>
    <physiologicalReaction direction="left-to-right" evidence="9">
        <dbReference type="Rhea" id="RHEA:21993"/>
    </physiologicalReaction>
</comment>